<evidence type="ECO:0000313" key="1">
    <source>
        <dbReference type="EMBL" id="GAA5092170.1"/>
    </source>
</evidence>
<evidence type="ECO:0008006" key="3">
    <source>
        <dbReference type="Google" id="ProtNLM"/>
    </source>
</evidence>
<keyword evidence="2" id="KW-1185">Reference proteome</keyword>
<name>A0ABP9MAW7_9BURK</name>
<reference evidence="2" key="1">
    <citation type="journal article" date="2019" name="Int. J. Syst. Evol. Microbiol.">
        <title>The Global Catalogue of Microorganisms (GCM) 10K type strain sequencing project: providing services to taxonomists for standard genome sequencing and annotation.</title>
        <authorList>
            <consortium name="The Broad Institute Genomics Platform"/>
            <consortium name="The Broad Institute Genome Sequencing Center for Infectious Disease"/>
            <person name="Wu L."/>
            <person name="Ma J."/>
        </authorList>
    </citation>
    <scope>NUCLEOTIDE SEQUENCE [LARGE SCALE GENOMIC DNA]</scope>
    <source>
        <strain evidence="2">JCM 18423</strain>
    </source>
</reference>
<dbReference type="EMBL" id="BAABKD010000011">
    <property type="protein sequence ID" value="GAA5092170.1"/>
    <property type="molecule type" value="Genomic_DNA"/>
</dbReference>
<dbReference type="Pfam" id="PF01527">
    <property type="entry name" value="HTH_Tnp_1"/>
    <property type="match status" value="1"/>
</dbReference>
<organism evidence="1 2">
    <name type="scientific">Paenalcaligenes hermetiae</name>
    <dbReference type="NCBI Taxonomy" id="1157987"/>
    <lineage>
        <taxon>Bacteria</taxon>
        <taxon>Pseudomonadati</taxon>
        <taxon>Pseudomonadota</taxon>
        <taxon>Betaproteobacteria</taxon>
        <taxon>Burkholderiales</taxon>
        <taxon>Alcaligenaceae</taxon>
        <taxon>Paenalcaligenes</taxon>
    </lineage>
</organism>
<comment type="caution">
    <text evidence="1">The sequence shown here is derived from an EMBL/GenBank/DDBJ whole genome shotgun (WGS) entry which is preliminary data.</text>
</comment>
<accession>A0ABP9MAW7</accession>
<proteinExistence type="predicted"/>
<dbReference type="Proteomes" id="UP001500227">
    <property type="component" value="Unassembled WGS sequence"/>
</dbReference>
<evidence type="ECO:0000313" key="2">
    <source>
        <dbReference type="Proteomes" id="UP001500227"/>
    </source>
</evidence>
<protein>
    <recommendedName>
        <fullName evidence="3">Transposase</fullName>
    </recommendedName>
</protein>
<sequence>MKKSRYTDSQIMAILKQAEAGTATPELCREHGMSNATFINGVENPTVYVMKRSSA</sequence>
<gene>
    <name evidence="1" type="ORF">GCM10023337_19070</name>
</gene>
<dbReference type="InterPro" id="IPR002514">
    <property type="entry name" value="Transposase_8"/>
</dbReference>